<keyword evidence="1" id="KW-1133">Transmembrane helix</keyword>
<reference evidence="2 3" key="1">
    <citation type="submission" date="2024-11" db="EMBL/GenBank/DDBJ databases">
        <title>Chromosome-level genome assembly of the freshwater bivalve Anodonta woodiana.</title>
        <authorList>
            <person name="Chen X."/>
        </authorList>
    </citation>
    <scope>NUCLEOTIDE SEQUENCE [LARGE SCALE GENOMIC DNA]</scope>
    <source>
        <strain evidence="2">MN2024</strain>
        <tissue evidence="2">Gills</tissue>
    </source>
</reference>
<name>A0ABD3WAB9_SINWO</name>
<keyword evidence="1" id="KW-0472">Membrane</keyword>
<dbReference type="Proteomes" id="UP001634394">
    <property type="component" value="Unassembled WGS sequence"/>
</dbReference>
<gene>
    <name evidence="2" type="ORF">ACJMK2_042173</name>
</gene>
<dbReference type="EMBL" id="JBJQND010000008">
    <property type="protein sequence ID" value="KAL3869500.1"/>
    <property type="molecule type" value="Genomic_DNA"/>
</dbReference>
<proteinExistence type="predicted"/>
<evidence type="ECO:0000256" key="1">
    <source>
        <dbReference type="SAM" id="Phobius"/>
    </source>
</evidence>
<sequence>MNRGHIIHIFIGTFTLVSAVVWTSKGKQERGALSYVVQRGCPYLSRYVRENYFIDDELETNTATSVPTAVNWVTYTYDRCSTEYVPTELFHGLVNCGKVYALFAVKAPTALIELLGIGYTFSQIASIQYGIGSTTFLNLLYPIWVLNPPGVPICLYPIWVLNPPRFPSYLYSSSFRLGLLLPEVYRKKPHPQVVQSNIKM</sequence>
<organism evidence="2 3">
    <name type="scientific">Sinanodonta woodiana</name>
    <name type="common">Chinese pond mussel</name>
    <name type="synonym">Anodonta woodiana</name>
    <dbReference type="NCBI Taxonomy" id="1069815"/>
    <lineage>
        <taxon>Eukaryota</taxon>
        <taxon>Metazoa</taxon>
        <taxon>Spiralia</taxon>
        <taxon>Lophotrochozoa</taxon>
        <taxon>Mollusca</taxon>
        <taxon>Bivalvia</taxon>
        <taxon>Autobranchia</taxon>
        <taxon>Heteroconchia</taxon>
        <taxon>Palaeoheterodonta</taxon>
        <taxon>Unionida</taxon>
        <taxon>Unionoidea</taxon>
        <taxon>Unionidae</taxon>
        <taxon>Unioninae</taxon>
        <taxon>Sinanodonta</taxon>
    </lineage>
</organism>
<keyword evidence="1" id="KW-0812">Transmembrane</keyword>
<dbReference type="AlphaFoldDB" id="A0ABD3WAB9"/>
<evidence type="ECO:0000313" key="2">
    <source>
        <dbReference type="EMBL" id="KAL3869500.1"/>
    </source>
</evidence>
<evidence type="ECO:0000313" key="3">
    <source>
        <dbReference type="Proteomes" id="UP001634394"/>
    </source>
</evidence>
<feature type="transmembrane region" description="Helical" evidence="1">
    <location>
        <begin position="6"/>
        <end position="24"/>
    </location>
</feature>
<comment type="caution">
    <text evidence="2">The sequence shown here is derived from an EMBL/GenBank/DDBJ whole genome shotgun (WGS) entry which is preliminary data.</text>
</comment>
<keyword evidence="3" id="KW-1185">Reference proteome</keyword>
<accession>A0ABD3WAB9</accession>
<protein>
    <submittedName>
        <fullName evidence="2">Uncharacterized protein</fullName>
    </submittedName>
</protein>